<evidence type="ECO:0000313" key="6">
    <source>
        <dbReference type="EMBL" id="SFT13464.1"/>
    </source>
</evidence>
<protein>
    <submittedName>
        <fullName evidence="6">1-acyl-sn-glycerol-3-phosphate acyltransferase</fullName>
    </submittedName>
</protein>
<evidence type="ECO:0000256" key="1">
    <source>
        <dbReference type="ARBA" id="ARBA00005189"/>
    </source>
</evidence>
<evidence type="ECO:0000313" key="7">
    <source>
        <dbReference type="Proteomes" id="UP000198785"/>
    </source>
</evidence>
<dbReference type="SMART" id="SM00563">
    <property type="entry name" value="PlsC"/>
    <property type="match status" value="1"/>
</dbReference>
<keyword evidence="4" id="KW-1133">Transmembrane helix</keyword>
<evidence type="ECO:0000259" key="5">
    <source>
        <dbReference type="SMART" id="SM00563"/>
    </source>
</evidence>
<dbReference type="CDD" id="cd07989">
    <property type="entry name" value="LPLAT_AGPAT-like"/>
    <property type="match status" value="1"/>
</dbReference>
<keyword evidence="4" id="KW-0812">Transmembrane</keyword>
<dbReference type="GO" id="GO:0006654">
    <property type="term" value="P:phosphatidic acid biosynthetic process"/>
    <property type="evidence" value="ECO:0007669"/>
    <property type="project" value="TreeGrafter"/>
</dbReference>
<dbReference type="InterPro" id="IPR002123">
    <property type="entry name" value="Plipid/glycerol_acylTrfase"/>
</dbReference>
<accession>A0A1I6VJ39</accession>
<organism evidence="6 7">
    <name type="scientific">Sphingobacterium wenxiniae</name>
    <dbReference type="NCBI Taxonomy" id="683125"/>
    <lineage>
        <taxon>Bacteria</taxon>
        <taxon>Pseudomonadati</taxon>
        <taxon>Bacteroidota</taxon>
        <taxon>Sphingobacteriia</taxon>
        <taxon>Sphingobacteriales</taxon>
        <taxon>Sphingobacteriaceae</taxon>
        <taxon>Sphingobacterium</taxon>
    </lineage>
</organism>
<dbReference type="SUPFAM" id="SSF69593">
    <property type="entry name" value="Glycerol-3-phosphate (1)-acyltransferase"/>
    <property type="match status" value="1"/>
</dbReference>
<proteinExistence type="predicted"/>
<feature type="transmembrane region" description="Helical" evidence="4">
    <location>
        <begin position="12"/>
        <end position="32"/>
    </location>
</feature>
<gene>
    <name evidence="6" type="ORF">SAMN05660206_11428</name>
</gene>
<dbReference type="Pfam" id="PF01553">
    <property type="entry name" value="Acyltransferase"/>
    <property type="match status" value="1"/>
</dbReference>
<feature type="domain" description="Phospholipid/glycerol acyltransferase" evidence="5">
    <location>
        <begin position="75"/>
        <end position="190"/>
    </location>
</feature>
<dbReference type="Proteomes" id="UP000198785">
    <property type="component" value="Unassembled WGS sequence"/>
</dbReference>
<keyword evidence="7" id="KW-1185">Reference proteome</keyword>
<name>A0A1I6VJ39_9SPHI</name>
<reference evidence="6 7" key="1">
    <citation type="submission" date="2016-10" db="EMBL/GenBank/DDBJ databases">
        <authorList>
            <person name="de Groot N.N."/>
        </authorList>
    </citation>
    <scope>NUCLEOTIDE SEQUENCE [LARGE SCALE GENOMIC DNA]</scope>
    <source>
        <strain evidence="6 7">DSM 22789</strain>
    </source>
</reference>
<keyword evidence="2 6" id="KW-0808">Transferase</keyword>
<dbReference type="AlphaFoldDB" id="A0A1I6VJ39"/>
<dbReference type="STRING" id="683125.SAMN05660206_11428"/>
<dbReference type="PANTHER" id="PTHR10434">
    <property type="entry name" value="1-ACYL-SN-GLYCEROL-3-PHOSPHATE ACYLTRANSFERASE"/>
    <property type="match status" value="1"/>
</dbReference>
<evidence type="ECO:0000256" key="2">
    <source>
        <dbReference type="ARBA" id="ARBA00022679"/>
    </source>
</evidence>
<evidence type="ECO:0000256" key="4">
    <source>
        <dbReference type="SAM" id="Phobius"/>
    </source>
</evidence>
<comment type="pathway">
    <text evidence="1">Lipid metabolism.</text>
</comment>
<dbReference type="OrthoDB" id="9803035at2"/>
<dbReference type="PANTHER" id="PTHR10434:SF11">
    <property type="entry name" value="1-ACYL-SN-GLYCEROL-3-PHOSPHATE ACYLTRANSFERASE"/>
    <property type="match status" value="1"/>
</dbReference>
<keyword evidence="3 6" id="KW-0012">Acyltransferase</keyword>
<evidence type="ECO:0000256" key="3">
    <source>
        <dbReference type="ARBA" id="ARBA00023315"/>
    </source>
</evidence>
<dbReference type="RefSeq" id="WP_093367298.1">
    <property type="nucleotide sequence ID" value="NZ_FOZZ01000014.1"/>
</dbReference>
<dbReference type="EMBL" id="FOZZ01000014">
    <property type="protein sequence ID" value="SFT13464.1"/>
    <property type="molecule type" value="Genomic_DNA"/>
</dbReference>
<sequence length="247" mass="28423">MNKALRRLHLIAYFTAILFYFLLGYPFLLFYARNPTKYYNQLVKMRRWISLAGFYTVGFRIKIEYEQAIDWNRNYIICPNHTSILDITVINNLCPSSFSFMGKIELLKNPVTRIFFKTIDIAVKRDSKVSSFKAYKNGSALVQQGKSLVIFPEGKIDDQYPPTLHRFKSGAFRIATENNIALLPVVIQDAWKVLWDDGLKSGSKPGTIHVKVLAPIQTNGLDTAAIDFLETDVYNKMKDAWDIYNKS</sequence>
<dbReference type="GO" id="GO:0003841">
    <property type="term" value="F:1-acylglycerol-3-phosphate O-acyltransferase activity"/>
    <property type="evidence" value="ECO:0007669"/>
    <property type="project" value="TreeGrafter"/>
</dbReference>
<keyword evidence="4" id="KW-0472">Membrane</keyword>